<keyword evidence="2" id="KW-1185">Reference proteome</keyword>
<dbReference type="Gene3D" id="3.40.50.300">
    <property type="entry name" value="P-loop containing nucleotide triphosphate hydrolases"/>
    <property type="match status" value="1"/>
</dbReference>
<protein>
    <recommendedName>
        <fullName evidence="3">Helicase ATP-binding domain-containing protein</fullName>
    </recommendedName>
</protein>
<reference evidence="1" key="1">
    <citation type="submission" date="2022-06" db="EMBL/GenBank/DDBJ databases">
        <title>Genome sequencing of Brevibacillus sp. BB3-R1.</title>
        <authorList>
            <person name="Heo J."/>
            <person name="Lee D."/>
            <person name="Won M."/>
            <person name="Han B.-H."/>
            <person name="Hong S.-B."/>
            <person name="Kwon S.-W."/>
        </authorList>
    </citation>
    <scope>NUCLEOTIDE SEQUENCE</scope>
    <source>
        <strain evidence="1">BB3-R1</strain>
    </source>
</reference>
<accession>A0ABY4WG69</accession>
<dbReference type="EMBL" id="CP098755">
    <property type="protein sequence ID" value="USG65123.1"/>
    <property type="molecule type" value="Genomic_DNA"/>
</dbReference>
<proteinExistence type="predicted"/>
<dbReference type="RefSeq" id="WP_251872229.1">
    <property type="nucleotide sequence ID" value="NZ_CP098755.1"/>
</dbReference>
<evidence type="ECO:0008006" key="3">
    <source>
        <dbReference type="Google" id="ProtNLM"/>
    </source>
</evidence>
<organism evidence="1 2">
    <name type="scientific">Brevibacillus ruminantium</name>
    <dbReference type="NCBI Taxonomy" id="2950604"/>
    <lineage>
        <taxon>Bacteria</taxon>
        <taxon>Bacillati</taxon>
        <taxon>Bacillota</taxon>
        <taxon>Bacilli</taxon>
        <taxon>Bacillales</taxon>
        <taxon>Paenibacillaceae</taxon>
        <taxon>Brevibacillus</taxon>
    </lineage>
</organism>
<dbReference type="InterPro" id="IPR027417">
    <property type="entry name" value="P-loop_NTPase"/>
</dbReference>
<dbReference type="Proteomes" id="UP001056500">
    <property type="component" value="Chromosome"/>
</dbReference>
<gene>
    <name evidence="1" type="ORF">NDK47_23865</name>
</gene>
<evidence type="ECO:0000313" key="1">
    <source>
        <dbReference type="EMBL" id="USG65123.1"/>
    </source>
</evidence>
<sequence>MTSKGGDFRQLKVNVSLDKVGFNRKPEKQEIAGISSRLGISASQISIQDFAKEVVCPNARSFSPSIFKSGERTNATWVSQQIFALDIDEDISIQQVLERCNDFNLMPIIIYTSFRSTKEHEKFRVIFLLDEEVTDIRVRDLVQKSLMFVFPETDRATKDAARLLFGGKEIAYENYDNIITVPGLLTSVCAYIRTGSNPTRDMEKYCRFVGIDMVNGYPKIQTFENESEIAGIVGANVHVKLTKNWTNPIIYNRICPIFSQNYILYFSKDNAQEHYLKTDSSKDTKFNIEKTKEEFTLIRNFNFDELEDNCQLFREALSGDYWLYHEEMFGLMTNLLHIKGGKEKVQQILNSRKEYARKIDSWNVMANQISKCNYAPSRCDSFCPFADSCQHARNVIDQGKLVRGRVQVLEEEHLKSLPQAEKELEHIFTQIIENEEEGIYVIKAPTGIGKTELYVQACKQHKATIALPTHALKDEVSNRMKESGVRHFTVPQLPDNLTTEVRQKLEHLYSLGAFKTANVYLRDLAKEFTHQGIVIDKYIRDIESAKTVKNTTILTTHQRAIYTKDHNDILIVDEDIIPTLFPQSSMSLADFTLAIAKLKQTKSNQMDIDVLSSLEKQVMDAPIGLIQEAASFFLSTAEEMEQEVVKSDDVNTNILGFLNCTYYVKVKAYGEIEFINFISRKQLPAKKVIIMSATINERISKIVFGQQIKFYDLGLVETKGKIIQIPSKSFSRYSIKENKEEMLNLAENLINTYNPNSQVITYKNMMKTLEQTPTFGATAGVDYLKGQNITILGTPNVHPLTYLLFSAALGQKLGFDDSKMEYQPVIRNGFKFYYQTYSNKDLLKEIQFYLIESELLQAVGRARILRTEATVLVLSNLPIQGAEFVFFNKQQLDKLKKSIAIQDHLKASGE</sequence>
<name>A0ABY4WG69_9BACL</name>
<evidence type="ECO:0000313" key="2">
    <source>
        <dbReference type="Proteomes" id="UP001056500"/>
    </source>
</evidence>
<dbReference type="SUPFAM" id="SSF52540">
    <property type="entry name" value="P-loop containing nucleoside triphosphate hydrolases"/>
    <property type="match status" value="1"/>
</dbReference>